<dbReference type="SUPFAM" id="SSF82866">
    <property type="entry name" value="Multidrug efflux transporter AcrB transmembrane domain"/>
    <property type="match status" value="2"/>
</dbReference>
<proteinExistence type="inferred from homology"/>
<feature type="transmembrane region" description="Helical" evidence="4">
    <location>
        <begin position="764"/>
        <end position="786"/>
    </location>
</feature>
<dbReference type="InterPro" id="IPR051697">
    <property type="entry name" value="Patched_domain-protein"/>
</dbReference>
<keyword evidence="7" id="KW-1185">Reference proteome</keyword>
<dbReference type="GO" id="GO:0016020">
    <property type="term" value="C:membrane"/>
    <property type="evidence" value="ECO:0007669"/>
    <property type="project" value="TreeGrafter"/>
</dbReference>
<organism evidence="6 7">
    <name type="scientific">Seminavis robusta</name>
    <dbReference type="NCBI Taxonomy" id="568900"/>
    <lineage>
        <taxon>Eukaryota</taxon>
        <taxon>Sar</taxon>
        <taxon>Stramenopiles</taxon>
        <taxon>Ochrophyta</taxon>
        <taxon>Bacillariophyta</taxon>
        <taxon>Bacillariophyceae</taxon>
        <taxon>Bacillariophycidae</taxon>
        <taxon>Naviculales</taxon>
        <taxon>Naviculaceae</taxon>
        <taxon>Seminavis</taxon>
    </lineage>
</organism>
<feature type="transmembrane region" description="Helical" evidence="4">
    <location>
        <begin position="1188"/>
        <end position="1210"/>
    </location>
</feature>
<evidence type="ECO:0000313" key="7">
    <source>
        <dbReference type="Proteomes" id="UP001153069"/>
    </source>
</evidence>
<dbReference type="PANTHER" id="PTHR10796">
    <property type="entry name" value="PATCHED-RELATED"/>
    <property type="match status" value="1"/>
</dbReference>
<feature type="transmembrane region" description="Helical" evidence="4">
    <location>
        <begin position="689"/>
        <end position="712"/>
    </location>
</feature>
<dbReference type="Proteomes" id="UP001153069">
    <property type="component" value="Unassembled WGS sequence"/>
</dbReference>
<dbReference type="OrthoDB" id="6510177at2759"/>
<feature type="transmembrane region" description="Helical" evidence="4">
    <location>
        <begin position="1293"/>
        <end position="1316"/>
    </location>
</feature>
<comment type="caution">
    <text evidence="6">The sequence shown here is derived from an EMBL/GenBank/DDBJ whole genome shotgun (WGS) entry which is preliminary data.</text>
</comment>
<gene>
    <name evidence="6" type="ORF">SEMRO_965_G225630.1</name>
</gene>
<feature type="transmembrane region" description="Helical" evidence="4">
    <location>
        <begin position="657"/>
        <end position="683"/>
    </location>
</feature>
<feature type="coiled-coil region" evidence="2">
    <location>
        <begin position="9"/>
        <end position="36"/>
    </location>
</feature>
<evidence type="ECO:0000256" key="4">
    <source>
        <dbReference type="SAM" id="Phobius"/>
    </source>
</evidence>
<feature type="transmembrane region" description="Helical" evidence="4">
    <location>
        <begin position="846"/>
        <end position="864"/>
    </location>
</feature>
<feature type="transmembrane region" description="Helical" evidence="4">
    <location>
        <begin position="629"/>
        <end position="650"/>
    </location>
</feature>
<dbReference type="PANTHER" id="PTHR10796:SF92">
    <property type="entry name" value="PATCHED-RELATED, ISOFORM A"/>
    <property type="match status" value="1"/>
</dbReference>
<evidence type="ECO:0000313" key="6">
    <source>
        <dbReference type="EMBL" id="CAB9518817.1"/>
    </source>
</evidence>
<protein>
    <submittedName>
        <fullName evidence="6">Protein patched homolog 1</fullName>
    </submittedName>
</protein>
<feature type="transmembrane region" description="Helical" evidence="4">
    <location>
        <begin position="732"/>
        <end position="752"/>
    </location>
</feature>
<name>A0A9N8HN68_9STRA</name>
<comment type="similarity">
    <text evidence="1">Belongs to the patched family.</text>
</comment>
<evidence type="ECO:0000256" key="3">
    <source>
        <dbReference type="SAM" id="MobiDB-lite"/>
    </source>
</evidence>
<sequence length="1379" mass="152706">MAMSRDGGNLFEENRLEEIRERMDAIENLTVTYNDNVFTWEDVCTLNGLGAGTSTTYKFPCARLSPMDFFQETRTYFKEVDRVTWYHGVVRGAAIRPRVLRFGILQQHCLGLEEGQSDACKVQAGLRLNPDFAEQMGYPREYANPLGLIGDVGSLELSDNCRICIEESLEAKMEKLQHELVVPFFSVLARELRRFQQTLADPEELAQVDDLATKAEKIAKKVDKRAVEDFYYYQVLRSTYAELGAEAYQSAYNQLITPDAVPLDCSTSACPKFNITLEDSKQALRNHADNTFSSITTAGSPLPAWSESDGSGIMLQGFNPVGGSGVNMSADTLSAVAYLDLVNYRNTSAWNPLYANSYADPLNDPNWVPLVETNPVYAWFMAGETEMTAHCGNGNLTGSETGDRTFDTFTNFVAVHKLTQYWCTKYAEPFEEDATRTKQHFARMFYDGLLDSDSFLGITQGSDDPYTWTLGAGCGYSLGGERYSYTEQSEADVLANASGNLYFIEEGVSVGVVDRNLLIGDATPPVGNYNFSNPLQKVGVVQSLFALLGEPKAIRNRVSNCNRPGGPLNITDEDAEEVLYLAKERFDEIWSKGWDDESAGEVQFVGFVDDVGVVGTTGRFLKEITLSNGWLTTISILIICCFSVFLMFSLDAVESKVALTLVGCGLVVLSYFAALGFSIMIGIKINVATAWTLPFILLGLGVDDMYIVLLALKKESQKGHSEDSFLRGMQEVVVPVTMTSLVNASMFAIMNISDVPAVNLTARVALIAVVFLYLSIIFCFSAYCFLDMKRQAAGTRDVFCCTKAGERSNEDSGNKCVGTWLSTLLYDKLFKPLVLGNSTIRIVSHLLIWAVAAGLVGVSIYGITEREVGLGLEDFFPHDHQAQQWASKRTESLGSWSIGMNWGALTYTEPETQMKMIKQFEDVIAHPNVADVDTKQLWIADLAIWTSRMCDANVARSNPSIKMCGRDQVWPVDNSTCAGTWKRNAFGLRQKIFNDMKGQCNAYEGGICRPTSKMHFADLIDLGINMSAQDQNEVWCPVMEGWSDDKLRFCIKQWRFLAGGGGGLILEDEHGSPTQCQGEYYSNEEIKTPIPYSTGPTMFSFNLLSHEITTTVIEETRAICDDDKELHCWLTGIPYNYWSQYIGIFSVLVEISAWSVCVGFVVAVLFLLAQHTRQGGNRSLAQNVGGSLAGALLITAVMILSLVSVIGLSILAGVSITGFSIMSFVLSVGFSVEYAVHVVSRWLHAPNSIQSASDRVDYAMAFLTLPTFMSFMSSCIGVATLSQTEFSFTQVFYFRPLIIVMPVTYYFGCWWLPAFLSILDFEFVKLGGESEEVRPQEQPIAEKQGLPEPTDIHRLSDQEDSDNGKAPSLLEDITSEVEC</sequence>
<evidence type="ECO:0000256" key="1">
    <source>
        <dbReference type="ARBA" id="ARBA00005585"/>
    </source>
</evidence>
<feature type="transmembrane region" description="Helical" evidence="4">
    <location>
        <begin position="1216"/>
        <end position="1237"/>
    </location>
</feature>
<keyword evidence="2" id="KW-0175">Coiled coil</keyword>
<feature type="domain" description="SSD" evidence="5">
    <location>
        <begin position="628"/>
        <end position="786"/>
    </location>
</feature>
<dbReference type="Pfam" id="PF12349">
    <property type="entry name" value="Sterol-sensing"/>
    <property type="match status" value="1"/>
</dbReference>
<reference evidence="6" key="1">
    <citation type="submission" date="2020-06" db="EMBL/GenBank/DDBJ databases">
        <authorList>
            <consortium name="Plant Systems Biology data submission"/>
        </authorList>
    </citation>
    <scope>NUCLEOTIDE SEQUENCE</scope>
    <source>
        <strain evidence="6">D6</strain>
    </source>
</reference>
<dbReference type="Gene3D" id="1.20.1640.10">
    <property type="entry name" value="Multidrug efflux transporter AcrB transmembrane domain"/>
    <property type="match status" value="2"/>
</dbReference>
<dbReference type="InterPro" id="IPR000731">
    <property type="entry name" value="SSD"/>
</dbReference>
<keyword evidence="4" id="KW-0472">Membrane</keyword>
<dbReference type="PROSITE" id="PS50156">
    <property type="entry name" value="SSD"/>
    <property type="match status" value="1"/>
</dbReference>
<keyword evidence="4" id="KW-0812">Transmembrane</keyword>
<dbReference type="InterPro" id="IPR053958">
    <property type="entry name" value="HMGCR/SNAP/NPC1-like_SSD"/>
</dbReference>
<dbReference type="EMBL" id="CAICTM010000963">
    <property type="protein sequence ID" value="CAB9518817.1"/>
    <property type="molecule type" value="Genomic_DNA"/>
</dbReference>
<accession>A0A9N8HN68</accession>
<feature type="transmembrane region" description="Helical" evidence="4">
    <location>
        <begin position="1258"/>
        <end position="1281"/>
    </location>
</feature>
<feature type="transmembrane region" description="Helical" evidence="4">
    <location>
        <begin position="1141"/>
        <end position="1168"/>
    </location>
</feature>
<evidence type="ECO:0000259" key="5">
    <source>
        <dbReference type="PROSITE" id="PS50156"/>
    </source>
</evidence>
<keyword evidence="4" id="KW-1133">Transmembrane helix</keyword>
<feature type="region of interest" description="Disordered" evidence="3">
    <location>
        <begin position="1332"/>
        <end position="1379"/>
    </location>
</feature>
<evidence type="ECO:0000256" key="2">
    <source>
        <dbReference type="SAM" id="Coils"/>
    </source>
</evidence>